<sequence>MKDFNLRHLRIFETIASCGSFSRAAEQLGMSQPAVSMQLRQLETDLGTLLFERPQRQRLTDAGQDLLQHARVILAQVRATEDAMAVHEAEASGASAAGARGPRGLLHLGVVSTAHYFAPRLLSEFHRRHPEVRLKLTVAKRSEVLAMLQEHRLDIAITGYPPSEADLEAASFARHPHCIVAHPGHALARRRGLAWADLRDEEFIFREGGSATRQFLEHLLQSQSIQIKRGMELAGNETIKQAVMCGMGISFLSAHTFQVELGAGLMAVLDVQGMPKLIDWCFVQRRDTLLTGANAAFRQFVFEEGATLAACRVA</sequence>
<dbReference type="STRING" id="395495.Lcho_2215"/>
<dbReference type="EMBL" id="CP001013">
    <property type="protein sequence ID" value="ACB34481.1"/>
    <property type="molecule type" value="Genomic_DNA"/>
</dbReference>
<dbReference type="InterPro" id="IPR005119">
    <property type="entry name" value="LysR_subst-bd"/>
</dbReference>
<reference evidence="6 7" key="1">
    <citation type="submission" date="2008-03" db="EMBL/GenBank/DDBJ databases">
        <title>Complete sequence of Leptothrix cholodnii SP-6.</title>
        <authorList>
            <consortium name="US DOE Joint Genome Institute"/>
            <person name="Copeland A."/>
            <person name="Lucas S."/>
            <person name="Lapidus A."/>
            <person name="Glavina del Rio T."/>
            <person name="Dalin E."/>
            <person name="Tice H."/>
            <person name="Bruce D."/>
            <person name="Goodwin L."/>
            <person name="Pitluck S."/>
            <person name="Chertkov O."/>
            <person name="Brettin T."/>
            <person name="Detter J.C."/>
            <person name="Han C."/>
            <person name="Kuske C.R."/>
            <person name="Schmutz J."/>
            <person name="Larimer F."/>
            <person name="Land M."/>
            <person name="Hauser L."/>
            <person name="Kyrpides N."/>
            <person name="Lykidis A."/>
            <person name="Emerson D."/>
            <person name="Richardson P."/>
        </authorList>
    </citation>
    <scope>NUCLEOTIDE SEQUENCE [LARGE SCALE GENOMIC DNA]</scope>
    <source>
        <strain evidence="7">ATCC 51168 / LMG 8142 / SP-6</strain>
    </source>
</reference>
<accession>B1Y3F3</accession>
<name>B1Y3F3_LEPCP</name>
<dbReference type="PRINTS" id="PR00039">
    <property type="entry name" value="HTHLYSR"/>
</dbReference>
<dbReference type="Pfam" id="PF00126">
    <property type="entry name" value="HTH_1"/>
    <property type="match status" value="1"/>
</dbReference>
<proteinExistence type="inferred from homology"/>
<organism evidence="6 7">
    <name type="scientific">Leptothrix cholodnii (strain ATCC 51168 / LMG 8142 / SP-6)</name>
    <name type="common">Leptothrix discophora (strain SP-6)</name>
    <dbReference type="NCBI Taxonomy" id="395495"/>
    <lineage>
        <taxon>Bacteria</taxon>
        <taxon>Pseudomonadati</taxon>
        <taxon>Pseudomonadota</taxon>
        <taxon>Betaproteobacteria</taxon>
        <taxon>Burkholderiales</taxon>
        <taxon>Sphaerotilaceae</taxon>
        <taxon>Leptothrix</taxon>
    </lineage>
</organism>
<evidence type="ECO:0000313" key="6">
    <source>
        <dbReference type="EMBL" id="ACB34481.1"/>
    </source>
</evidence>
<dbReference type="OrthoDB" id="9785745at2"/>
<dbReference type="PANTHER" id="PTHR30126">
    <property type="entry name" value="HTH-TYPE TRANSCRIPTIONAL REGULATOR"/>
    <property type="match status" value="1"/>
</dbReference>
<dbReference type="eggNOG" id="COG0583">
    <property type="taxonomic scope" value="Bacteria"/>
</dbReference>
<dbReference type="SUPFAM" id="SSF53850">
    <property type="entry name" value="Periplasmic binding protein-like II"/>
    <property type="match status" value="1"/>
</dbReference>
<dbReference type="PANTHER" id="PTHR30126:SF5">
    <property type="entry name" value="HTH-TYPE TRANSCRIPTIONAL ACTIVATOR CMPR"/>
    <property type="match status" value="1"/>
</dbReference>
<dbReference type="Gene3D" id="3.40.190.290">
    <property type="match status" value="1"/>
</dbReference>
<keyword evidence="7" id="KW-1185">Reference proteome</keyword>
<comment type="similarity">
    <text evidence="1">Belongs to the LysR transcriptional regulatory family.</text>
</comment>
<dbReference type="HOGENOM" id="CLU_039613_6_1_4"/>
<dbReference type="AlphaFoldDB" id="B1Y3F3"/>
<evidence type="ECO:0000313" key="7">
    <source>
        <dbReference type="Proteomes" id="UP000001693"/>
    </source>
</evidence>
<dbReference type="Proteomes" id="UP000001693">
    <property type="component" value="Chromosome"/>
</dbReference>
<dbReference type="GO" id="GO:0003700">
    <property type="term" value="F:DNA-binding transcription factor activity"/>
    <property type="evidence" value="ECO:0007669"/>
    <property type="project" value="InterPro"/>
</dbReference>
<keyword evidence="2" id="KW-0805">Transcription regulation</keyword>
<dbReference type="PROSITE" id="PS50931">
    <property type="entry name" value="HTH_LYSR"/>
    <property type="match status" value="1"/>
</dbReference>
<dbReference type="InterPro" id="IPR036390">
    <property type="entry name" value="WH_DNA-bd_sf"/>
</dbReference>
<feature type="domain" description="HTH lysR-type" evidence="5">
    <location>
        <begin position="4"/>
        <end position="60"/>
    </location>
</feature>
<evidence type="ECO:0000259" key="5">
    <source>
        <dbReference type="PROSITE" id="PS50931"/>
    </source>
</evidence>
<keyword evidence="3" id="KW-0238">DNA-binding</keyword>
<dbReference type="Pfam" id="PF03466">
    <property type="entry name" value="LysR_substrate"/>
    <property type="match status" value="1"/>
</dbReference>
<evidence type="ECO:0000256" key="1">
    <source>
        <dbReference type="ARBA" id="ARBA00009437"/>
    </source>
</evidence>
<dbReference type="FunFam" id="1.10.10.10:FF:000001">
    <property type="entry name" value="LysR family transcriptional regulator"/>
    <property type="match status" value="1"/>
</dbReference>
<gene>
    <name evidence="6" type="ordered locus">Lcho_2215</name>
</gene>
<dbReference type="CDD" id="cd08419">
    <property type="entry name" value="PBP2_CbbR_RubisCO_like"/>
    <property type="match status" value="1"/>
</dbReference>
<evidence type="ECO:0000256" key="4">
    <source>
        <dbReference type="ARBA" id="ARBA00023163"/>
    </source>
</evidence>
<dbReference type="InterPro" id="IPR000847">
    <property type="entry name" value="LysR_HTH_N"/>
</dbReference>
<dbReference type="SUPFAM" id="SSF46785">
    <property type="entry name" value="Winged helix' DNA-binding domain"/>
    <property type="match status" value="1"/>
</dbReference>
<keyword evidence="4" id="KW-0804">Transcription</keyword>
<dbReference type="GO" id="GO:0000976">
    <property type="term" value="F:transcription cis-regulatory region binding"/>
    <property type="evidence" value="ECO:0007669"/>
    <property type="project" value="TreeGrafter"/>
</dbReference>
<dbReference type="RefSeq" id="WP_012347241.1">
    <property type="nucleotide sequence ID" value="NC_010524.1"/>
</dbReference>
<dbReference type="Gene3D" id="1.10.10.10">
    <property type="entry name" value="Winged helix-like DNA-binding domain superfamily/Winged helix DNA-binding domain"/>
    <property type="match status" value="1"/>
</dbReference>
<protein>
    <submittedName>
        <fullName evidence="6">Transcriptional regulator, LysR family</fullName>
    </submittedName>
</protein>
<dbReference type="InterPro" id="IPR036388">
    <property type="entry name" value="WH-like_DNA-bd_sf"/>
</dbReference>
<dbReference type="KEGG" id="lch:Lcho_2215"/>
<evidence type="ECO:0000256" key="3">
    <source>
        <dbReference type="ARBA" id="ARBA00023125"/>
    </source>
</evidence>
<evidence type="ECO:0000256" key="2">
    <source>
        <dbReference type="ARBA" id="ARBA00023015"/>
    </source>
</evidence>